<comment type="caution">
    <text evidence="2">The sequence shown here is derived from an EMBL/GenBank/DDBJ whole genome shotgun (WGS) entry which is preliminary data.</text>
</comment>
<dbReference type="InterPro" id="IPR006481">
    <property type="entry name" value="Phage_lambda_GpS_holin"/>
</dbReference>
<dbReference type="NCBIfam" id="TIGR01594">
    <property type="entry name" value="holin_lambda"/>
    <property type="match status" value="1"/>
</dbReference>
<evidence type="ECO:0000256" key="1">
    <source>
        <dbReference type="SAM" id="Phobius"/>
    </source>
</evidence>
<keyword evidence="1" id="KW-1133">Transmembrane helix</keyword>
<name>A0ABQ2H4B3_9PSED</name>
<dbReference type="Pfam" id="PF05106">
    <property type="entry name" value="Phage_holin_3_1"/>
    <property type="match status" value="1"/>
</dbReference>
<evidence type="ECO:0000313" key="3">
    <source>
        <dbReference type="Proteomes" id="UP000616499"/>
    </source>
</evidence>
<sequence>MITMNNEKPTMPPENFDIYAWLIARLQTEWSTIYAGLLGCTVAALRVLYGGGNFRQVLLEAPLCGAISLATSSGLDFFGIAQTAAPFFGGVIGLLGVEGVRRLADRYLSKKVEDAQ</sequence>
<keyword evidence="1" id="KW-0472">Membrane</keyword>
<protein>
    <recommendedName>
        <fullName evidence="4">Phage holin, lambda family</fullName>
    </recommendedName>
</protein>
<keyword evidence="1" id="KW-0812">Transmembrane</keyword>
<gene>
    <name evidence="2" type="ORF">GCM10009425_46190</name>
</gene>
<reference evidence="3" key="1">
    <citation type="journal article" date="2019" name="Int. J. Syst. Evol. Microbiol.">
        <title>The Global Catalogue of Microorganisms (GCM) 10K type strain sequencing project: providing services to taxonomists for standard genome sequencing and annotation.</title>
        <authorList>
            <consortium name="The Broad Institute Genomics Platform"/>
            <consortium name="The Broad Institute Genome Sequencing Center for Infectious Disease"/>
            <person name="Wu L."/>
            <person name="Ma J."/>
        </authorList>
    </citation>
    <scope>NUCLEOTIDE SEQUENCE [LARGE SCALE GENOMIC DNA]</scope>
    <source>
        <strain evidence="3">JCM 13501</strain>
    </source>
</reference>
<organism evidence="2 3">
    <name type="scientific">Pseudomonas asuensis</name>
    <dbReference type="NCBI Taxonomy" id="1825787"/>
    <lineage>
        <taxon>Bacteria</taxon>
        <taxon>Pseudomonadati</taxon>
        <taxon>Pseudomonadota</taxon>
        <taxon>Gammaproteobacteria</taxon>
        <taxon>Pseudomonadales</taxon>
        <taxon>Pseudomonadaceae</taxon>
        <taxon>Pseudomonas</taxon>
    </lineage>
</organism>
<proteinExistence type="predicted"/>
<keyword evidence="3" id="KW-1185">Reference proteome</keyword>
<feature type="transmembrane region" description="Helical" evidence="1">
    <location>
        <begin position="31"/>
        <end position="49"/>
    </location>
</feature>
<evidence type="ECO:0000313" key="2">
    <source>
        <dbReference type="EMBL" id="GGM30362.1"/>
    </source>
</evidence>
<accession>A0ABQ2H4B3</accession>
<evidence type="ECO:0008006" key="4">
    <source>
        <dbReference type="Google" id="ProtNLM"/>
    </source>
</evidence>
<dbReference type="Proteomes" id="UP000616499">
    <property type="component" value="Unassembled WGS sequence"/>
</dbReference>
<dbReference type="EMBL" id="BMNW01000018">
    <property type="protein sequence ID" value="GGM30362.1"/>
    <property type="molecule type" value="Genomic_DNA"/>
</dbReference>